<dbReference type="EMBL" id="BMAO01018377">
    <property type="protein sequence ID" value="GFR22950.1"/>
    <property type="molecule type" value="Genomic_DNA"/>
</dbReference>
<gene>
    <name evidence="1" type="ORF">TNCT_93061</name>
</gene>
<keyword evidence="2" id="KW-1185">Reference proteome</keyword>
<protein>
    <submittedName>
        <fullName evidence="1">Uncharacterized protein</fullName>
    </submittedName>
</protein>
<dbReference type="Proteomes" id="UP000887116">
    <property type="component" value="Unassembled WGS sequence"/>
</dbReference>
<reference evidence="1" key="1">
    <citation type="submission" date="2020-07" db="EMBL/GenBank/DDBJ databases">
        <title>Multicomponent nature underlies the extraordinary mechanical properties of spider dragline silk.</title>
        <authorList>
            <person name="Kono N."/>
            <person name="Nakamura H."/>
            <person name="Mori M."/>
            <person name="Yoshida Y."/>
            <person name="Ohtoshi R."/>
            <person name="Malay A.D."/>
            <person name="Moran D.A.P."/>
            <person name="Tomita M."/>
            <person name="Numata K."/>
            <person name="Arakawa K."/>
        </authorList>
    </citation>
    <scope>NUCLEOTIDE SEQUENCE</scope>
</reference>
<accession>A0A8X6J6Z8</accession>
<sequence>MRIGGRRLPLGSNTAFKLSLEEFIKNLLLHQYMQPNVFSSQRDELASQDLLRGHSVLLYLVCGVPSSFLPRNLGHGISQV</sequence>
<proteinExistence type="predicted"/>
<dbReference type="AlphaFoldDB" id="A0A8X6J6Z8"/>
<evidence type="ECO:0000313" key="2">
    <source>
        <dbReference type="Proteomes" id="UP000887116"/>
    </source>
</evidence>
<evidence type="ECO:0000313" key="1">
    <source>
        <dbReference type="EMBL" id="GFR22950.1"/>
    </source>
</evidence>
<comment type="caution">
    <text evidence="1">The sequence shown here is derived from an EMBL/GenBank/DDBJ whole genome shotgun (WGS) entry which is preliminary data.</text>
</comment>
<name>A0A8X6J6Z8_TRICU</name>
<organism evidence="1 2">
    <name type="scientific">Trichonephila clavata</name>
    <name type="common">Joro spider</name>
    <name type="synonym">Nephila clavata</name>
    <dbReference type="NCBI Taxonomy" id="2740835"/>
    <lineage>
        <taxon>Eukaryota</taxon>
        <taxon>Metazoa</taxon>
        <taxon>Ecdysozoa</taxon>
        <taxon>Arthropoda</taxon>
        <taxon>Chelicerata</taxon>
        <taxon>Arachnida</taxon>
        <taxon>Araneae</taxon>
        <taxon>Araneomorphae</taxon>
        <taxon>Entelegynae</taxon>
        <taxon>Araneoidea</taxon>
        <taxon>Nephilidae</taxon>
        <taxon>Trichonephila</taxon>
    </lineage>
</organism>